<dbReference type="Pfam" id="PF07484">
    <property type="entry name" value="Collar"/>
    <property type="match status" value="1"/>
</dbReference>
<dbReference type="InterPro" id="IPR027448">
    <property type="entry name" value="Short_tail_fibre_C"/>
</dbReference>
<dbReference type="Proteomes" id="UP000008731">
    <property type="component" value="Segment"/>
</dbReference>
<dbReference type="RefSeq" id="YP_004010306.1">
    <property type="nucleotide sequence ID" value="NC_014663.1"/>
</dbReference>
<dbReference type="KEGG" id="vg:9926603"/>
<evidence type="ECO:0000313" key="4">
    <source>
        <dbReference type="Proteomes" id="UP000008731"/>
    </source>
</evidence>
<dbReference type="Gene3D" id="4.10.1070.10">
    <property type="entry name" value="receptor-binding domain of the bacteriophage t4 short tail fibre, domain 2"/>
    <property type="match status" value="1"/>
</dbReference>
<dbReference type="Gene3D" id="3.90.1340.10">
    <property type="entry name" value="Phage tail collar domain"/>
    <property type="match status" value="1"/>
</dbReference>
<evidence type="ECO:0000313" key="3">
    <source>
        <dbReference type="EMBL" id="ADG60069.1"/>
    </source>
</evidence>
<dbReference type="GeneID" id="9926603"/>
<dbReference type="GO" id="GO:0046872">
    <property type="term" value="F:metal ion binding"/>
    <property type="evidence" value="ECO:0007669"/>
    <property type="project" value="InterPro"/>
</dbReference>
<dbReference type="SUPFAM" id="SSF88874">
    <property type="entry name" value="Receptor-binding domain of short tail fibre protein gp12"/>
    <property type="match status" value="1"/>
</dbReference>
<gene>
    <name evidence="3" type="primary">12</name>
    <name evidence="3" type="ORF">Acj9p169</name>
</gene>
<dbReference type="EMBL" id="HM004124">
    <property type="protein sequence ID" value="ADG60069.1"/>
    <property type="molecule type" value="Genomic_DNA"/>
</dbReference>
<name>E5EPV3_9CAUD</name>
<sequence length="507" mass="53723">MAETPLNNTYKHISDEARYTSFDPTSTQFPESVVTVQDALNLTSPTSYSTTTKAGVITLATADEVIAGIDALKAVTPATLAARLQHPDASTTQKGVLFLATDVEAQTGTNTTKGIVPSSLKYTLDWNWDNRTALETRLGTIKISTSVAAIAGADDTTAMTPLKVKQAIAAATSNLPVPTPATEQAQGLVQLATIGQVQQGLLREGYAISPYTLMRTVGSLTNKGVVQAASQVAANLGVDDGLYISAKGFKTYSATIDNAGTVKLTKTISQAPGSALASNADVLFTTAMTQQTVTGPVNFTGQAQLNGSKIASEQHVMDSMPIGSTQMYLGDTDPVGGKWKIANGPQLSKAQYPEFFALIGYKFGGSGDVFYGPDMRGLFVRGVGEGRDILAARGVDSKNKPLLGNDVSGGAVGEVQKQQVIKHKHVTTWGESNRSGSGYTFGGTQGNRFMGDHNPADFDNSWMFTNDGTEIESDSIRREYSTLNSAELMGGENRPWNMSLNYIIKVA</sequence>
<evidence type="ECO:0000259" key="2">
    <source>
        <dbReference type="Pfam" id="PF14928"/>
    </source>
</evidence>
<dbReference type="InterPro" id="IPR044916">
    <property type="entry name" value="Short_tail_fibre_C_sf"/>
</dbReference>
<dbReference type="InterPro" id="IPR011083">
    <property type="entry name" value="Phage_tail_collar_dom"/>
</dbReference>
<dbReference type="OrthoDB" id="3474at10239"/>
<accession>E5EPV3</accession>
<reference evidence="3 4" key="1">
    <citation type="journal article" date="2010" name="Virol. J.">
        <title>Genomes of the T4-related bacteriophages as windows on microbial genome evolution.</title>
        <authorList>
            <person name="Petrov V.M."/>
            <person name="Ratnayaka S."/>
            <person name="Nolan J.M."/>
            <person name="Miller E.S."/>
            <person name="Karam J.D."/>
        </authorList>
    </citation>
    <scope>NUCLEOTIDE SEQUENCE [LARGE SCALE GENOMIC DNA]</scope>
</reference>
<dbReference type="InterPro" id="IPR037053">
    <property type="entry name" value="Phage_tail_collar_dom_sf"/>
</dbReference>
<evidence type="ECO:0000259" key="1">
    <source>
        <dbReference type="Pfam" id="PF07484"/>
    </source>
</evidence>
<proteinExistence type="predicted"/>
<feature type="domain" description="Short tail fibre protein C-terminal" evidence="2">
    <location>
        <begin position="412"/>
        <end position="506"/>
    </location>
</feature>
<protein>
    <submittedName>
        <fullName evidence="3">Gp12 short tail fibers protein</fullName>
    </submittedName>
</protein>
<organism evidence="3 4">
    <name type="scientific">Acinetobacter phage Acj9</name>
    <dbReference type="NCBI Taxonomy" id="760939"/>
    <lineage>
        <taxon>Viruses</taxon>
        <taxon>Duplodnaviria</taxon>
        <taxon>Heunggongvirae</taxon>
        <taxon>Uroviricota</taxon>
        <taxon>Caudoviricetes</taxon>
        <taxon>Pantevenvirales</taxon>
        <taxon>Straboviridae</taxon>
        <taxon>Twarogvirinae</taxon>
        <taxon>Acajnonavirus</taxon>
        <taxon>Acajnonavirus acj9</taxon>
    </lineage>
</organism>
<keyword evidence="4" id="KW-1185">Reference proteome</keyword>
<dbReference type="Pfam" id="PF14928">
    <property type="entry name" value="S_tail_recep_bd"/>
    <property type="match status" value="1"/>
</dbReference>
<feature type="domain" description="Phage tail collar" evidence="1">
    <location>
        <begin position="323"/>
        <end position="380"/>
    </location>
</feature>